<name>A0A7W8TSI9_9MICC</name>
<feature type="transmembrane region" description="Helical" evidence="6">
    <location>
        <begin position="76"/>
        <end position="96"/>
    </location>
</feature>
<dbReference type="InterPro" id="IPR036259">
    <property type="entry name" value="MFS_trans_sf"/>
</dbReference>
<evidence type="ECO:0000313" key="9">
    <source>
        <dbReference type="Proteomes" id="UP000580797"/>
    </source>
</evidence>
<evidence type="ECO:0000256" key="6">
    <source>
        <dbReference type="SAM" id="Phobius"/>
    </source>
</evidence>
<feature type="transmembrane region" description="Helical" evidence="6">
    <location>
        <begin position="12"/>
        <end position="33"/>
    </location>
</feature>
<keyword evidence="3 6" id="KW-0812">Transmembrane</keyword>
<feature type="transmembrane region" description="Helical" evidence="6">
    <location>
        <begin position="102"/>
        <end position="123"/>
    </location>
</feature>
<keyword evidence="5 6" id="KW-0472">Membrane</keyword>
<feature type="transmembrane region" description="Helical" evidence="6">
    <location>
        <begin position="135"/>
        <end position="160"/>
    </location>
</feature>
<evidence type="ECO:0000259" key="7">
    <source>
        <dbReference type="PROSITE" id="PS50850"/>
    </source>
</evidence>
<feature type="transmembrane region" description="Helical" evidence="6">
    <location>
        <begin position="237"/>
        <end position="267"/>
    </location>
</feature>
<evidence type="ECO:0000256" key="3">
    <source>
        <dbReference type="ARBA" id="ARBA00022692"/>
    </source>
</evidence>
<dbReference type="Proteomes" id="UP000580797">
    <property type="component" value="Unassembled WGS sequence"/>
</dbReference>
<organism evidence="8 9">
    <name type="scientific">Neomicrococcus aestuarii</name>
    <dbReference type="NCBI Taxonomy" id="556325"/>
    <lineage>
        <taxon>Bacteria</taxon>
        <taxon>Bacillati</taxon>
        <taxon>Actinomycetota</taxon>
        <taxon>Actinomycetes</taxon>
        <taxon>Micrococcales</taxon>
        <taxon>Micrococcaceae</taxon>
        <taxon>Neomicrococcus</taxon>
    </lineage>
</organism>
<proteinExistence type="predicted"/>
<gene>
    <name evidence="8" type="ORF">HD598_000811</name>
</gene>
<keyword evidence="4 6" id="KW-1133">Transmembrane helix</keyword>
<dbReference type="CDD" id="cd17325">
    <property type="entry name" value="MFS_MdtG_SLC18_like"/>
    <property type="match status" value="1"/>
</dbReference>
<dbReference type="InterPro" id="IPR011701">
    <property type="entry name" value="MFS"/>
</dbReference>
<feature type="transmembrane region" description="Helical" evidence="6">
    <location>
        <begin position="339"/>
        <end position="361"/>
    </location>
</feature>
<feature type="domain" description="Major facilitator superfamily (MFS) profile" evidence="7">
    <location>
        <begin position="11"/>
        <end position="393"/>
    </location>
</feature>
<dbReference type="InterPro" id="IPR020846">
    <property type="entry name" value="MFS_dom"/>
</dbReference>
<dbReference type="SUPFAM" id="SSF103473">
    <property type="entry name" value="MFS general substrate transporter"/>
    <property type="match status" value="1"/>
</dbReference>
<evidence type="ECO:0000256" key="1">
    <source>
        <dbReference type="ARBA" id="ARBA00004651"/>
    </source>
</evidence>
<dbReference type="GO" id="GO:0022857">
    <property type="term" value="F:transmembrane transporter activity"/>
    <property type="evidence" value="ECO:0007669"/>
    <property type="project" value="InterPro"/>
</dbReference>
<feature type="transmembrane region" description="Helical" evidence="6">
    <location>
        <begin position="367"/>
        <end position="386"/>
    </location>
</feature>
<comment type="caution">
    <text evidence="8">The sequence shown here is derived from an EMBL/GenBank/DDBJ whole genome shotgun (WGS) entry which is preliminary data.</text>
</comment>
<evidence type="ECO:0000256" key="2">
    <source>
        <dbReference type="ARBA" id="ARBA00022448"/>
    </source>
</evidence>
<dbReference type="RefSeq" id="WP_311538945.1">
    <property type="nucleotide sequence ID" value="NZ_BAAARH010000003.1"/>
</dbReference>
<reference evidence="8 9" key="1">
    <citation type="submission" date="2020-08" db="EMBL/GenBank/DDBJ databases">
        <title>Sequencing the genomes of 1000 actinobacteria strains.</title>
        <authorList>
            <person name="Klenk H.-P."/>
        </authorList>
    </citation>
    <scope>NUCLEOTIDE SEQUENCE [LARGE SCALE GENOMIC DNA]</scope>
    <source>
        <strain evidence="8 9">DSM 105783</strain>
    </source>
</reference>
<dbReference type="PROSITE" id="PS50850">
    <property type="entry name" value="MFS"/>
    <property type="match status" value="1"/>
</dbReference>
<accession>A0A7W8TSI9</accession>
<feature type="transmembrane region" description="Helical" evidence="6">
    <location>
        <begin position="279"/>
        <end position="298"/>
    </location>
</feature>
<evidence type="ECO:0000313" key="8">
    <source>
        <dbReference type="EMBL" id="MBB5512124.1"/>
    </source>
</evidence>
<comment type="subcellular location">
    <subcellularLocation>
        <location evidence="1">Cell membrane</location>
        <topology evidence="1">Multi-pass membrane protein</topology>
    </subcellularLocation>
</comment>
<dbReference type="EMBL" id="JACHDR010000001">
    <property type="protein sequence ID" value="MBB5512124.1"/>
    <property type="molecule type" value="Genomic_DNA"/>
</dbReference>
<dbReference type="InterPro" id="IPR001958">
    <property type="entry name" value="Tet-R_TetA/multi-R_MdtG-like"/>
</dbReference>
<sequence length="403" mass="41756">MPVSKPPIPAQIKVIIVAAFVIALGFGIIAPILPQFASSFDVGPAAAAAIVSIFALFRLLFAPVSGRLTERWGEPATYVVGVSIVAISTILCGFAASYGHLMVFRAFGGIGSTMFTVSAMALISRLSPEEIRGRIAGLYSATFLIGNIAGPVLGAALAGFGYRLAFFIYGGALIIAAATVFVFLQGVGKRRVKRTADTRPVMKLEEAWAVPAFRASVVAGFAHGWNNFGVRVAIVPLFAATAFIHGDAIAGFALAIFAAGNALALTVSGKLSDTYGRKLPIMWGLSVGALAMIAMGYVTNEVVFIVLCAIAGVGTGIMNPSLMASVADTVGNGRNGGRVMATFQMSQDLGAIIGPVLVGAIAEYSNYSWGFLITGILALIGAAAWTPVRRTTLATKAEAPSKD</sequence>
<dbReference type="PRINTS" id="PR01035">
    <property type="entry name" value="TCRTETA"/>
</dbReference>
<evidence type="ECO:0000256" key="5">
    <source>
        <dbReference type="ARBA" id="ARBA00023136"/>
    </source>
</evidence>
<dbReference type="GO" id="GO:0005886">
    <property type="term" value="C:plasma membrane"/>
    <property type="evidence" value="ECO:0007669"/>
    <property type="project" value="UniProtKB-SubCell"/>
</dbReference>
<dbReference type="Gene3D" id="1.20.1250.20">
    <property type="entry name" value="MFS general substrate transporter like domains"/>
    <property type="match status" value="2"/>
</dbReference>
<dbReference type="PANTHER" id="PTHR42718">
    <property type="entry name" value="MAJOR FACILITATOR SUPERFAMILY MULTIDRUG TRANSPORTER MFSC"/>
    <property type="match status" value="1"/>
</dbReference>
<dbReference type="PANTHER" id="PTHR42718:SF9">
    <property type="entry name" value="MAJOR FACILITATOR SUPERFAMILY MULTIDRUG TRANSPORTER MFSC"/>
    <property type="match status" value="1"/>
</dbReference>
<evidence type="ECO:0000256" key="4">
    <source>
        <dbReference type="ARBA" id="ARBA00022989"/>
    </source>
</evidence>
<feature type="transmembrane region" description="Helical" evidence="6">
    <location>
        <begin position="45"/>
        <end position="64"/>
    </location>
</feature>
<keyword evidence="2" id="KW-0813">Transport</keyword>
<dbReference type="AlphaFoldDB" id="A0A7W8TSI9"/>
<protein>
    <submittedName>
        <fullName evidence="8">MFS family permease</fullName>
    </submittedName>
</protein>
<feature type="transmembrane region" description="Helical" evidence="6">
    <location>
        <begin position="166"/>
        <end position="187"/>
    </location>
</feature>
<feature type="transmembrane region" description="Helical" evidence="6">
    <location>
        <begin position="304"/>
        <end position="327"/>
    </location>
</feature>
<dbReference type="Pfam" id="PF07690">
    <property type="entry name" value="MFS_1"/>
    <property type="match status" value="1"/>
</dbReference>